<evidence type="ECO:0000256" key="7">
    <source>
        <dbReference type="ARBA" id="ARBA00022837"/>
    </source>
</evidence>
<gene>
    <name evidence="13" type="ORF">QN277_015897</name>
</gene>
<keyword evidence="10" id="KW-0539">Nucleus</keyword>
<evidence type="ECO:0000313" key="13">
    <source>
        <dbReference type="EMBL" id="KAK4277987.1"/>
    </source>
</evidence>
<evidence type="ECO:0000256" key="2">
    <source>
        <dbReference type="ARBA" id="ARBA00004236"/>
    </source>
</evidence>
<keyword evidence="3" id="KW-0343">GTPase activation</keyword>
<dbReference type="GO" id="GO:0008289">
    <property type="term" value="F:lipid binding"/>
    <property type="evidence" value="ECO:0007669"/>
    <property type="project" value="UniProtKB-KW"/>
</dbReference>
<feature type="domain" description="C2" evidence="12">
    <location>
        <begin position="148"/>
        <end position="264"/>
    </location>
</feature>
<protein>
    <recommendedName>
        <fullName evidence="12">C2 domain-containing protein</fullName>
    </recommendedName>
</protein>
<evidence type="ECO:0000256" key="8">
    <source>
        <dbReference type="ARBA" id="ARBA00023121"/>
    </source>
</evidence>
<proteinExistence type="inferred from homology"/>
<feature type="domain" description="C2" evidence="12">
    <location>
        <begin position="1"/>
        <end position="106"/>
    </location>
</feature>
<keyword evidence="9" id="KW-0472">Membrane</keyword>
<dbReference type="InterPro" id="IPR000008">
    <property type="entry name" value="C2_dom"/>
</dbReference>
<evidence type="ECO:0000256" key="3">
    <source>
        <dbReference type="ARBA" id="ARBA00022468"/>
    </source>
</evidence>
<dbReference type="GO" id="GO:0005096">
    <property type="term" value="F:GTPase activator activity"/>
    <property type="evidence" value="ECO:0007669"/>
    <property type="project" value="UniProtKB-KW"/>
</dbReference>
<dbReference type="AlphaFoldDB" id="A0AAE1MRM7"/>
<dbReference type="GO" id="GO:0005634">
    <property type="term" value="C:nucleus"/>
    <property type="evidence" value="ECO:0007669"/>
    <property type="project" value="UniProtKB-SubCell"/>
</dbReference>
<name>A0AAE1MRM7_9FABA</name>
<dbReference type="Proteomes" id="UP001293593">
    <property type="component" value="Unassembled WGS sequence"/>
</dbReference>
<evidence type="ECO:0000313" key="14">
    <source>
        <dbReference type="Proteomes" id="UP001293593"/>
    </source>
</evidence>
<dbReference type="PANTHER" id="PTHR45933:SF11">
    <property type="entry name" value="PROTEIN C2-DOMAIN ABA-RELATED 1"/>
    <property type="match status" value="1"/>
</dbReference>
<dbReference type="Gene3D" id="2.60.40.150">
    <property type="entry name" value="C2 domain"/>
    <property type="match status" value="2"/>
</dbReference>
<evidence type="ECO:0000256" key="11">
    <source>
        <dbReference type="ARBA" id="ARBA00024037"/>
    </source>
</evidence>
<dbReference type="SUPFAM" id="SSF49562">
    <property type="entry name" value="C2 domain (Calcium/lipid-binding domain, CaLB)"/>
    <property type="match status" value="2"/>
</dbReference>
<dbReference type="GO" id="GO:0046872">
    <property type="term" value="F:metal ion binding"/>
    <property type="evidence" value="ECO:0007669"/>
    <property type="project" value="UniProtKB-KW"/>
</dbReference>
<evidence type="ECO:0000256" key="4">
    <source>
        <dbReference type="ARBA" id="ARBA00022475"/>
    </source>
</evidence>
<sequence>MVFQTNRLKIHIKRGYNLDIRNDRTSNAYVVIKMGHQEMMTEVVLVKKNASPEWNEELTFDLENPQPPVQLFVYNKGRFRVDYKMGEAECFINQFVDAVKRMPEGLRDGDIIETINPNRQNCLADESNIVWKDGKVVQNMFIRLNNVRSGEVEIQLSMEYWWGFLKIHVHRGLNLAIRDVVRRSSDPYIVFKMGNEQVRTSVVRQNVNPEWNEELTLYIPDPPLPVRLYVYDRDTFSSDDEMGEAQFDITPVVKALETGLAGLFDGTTIRPNRQNQLAERSQIVWEDGQVVQNMVLRLKNVESGEVELQLRLKPPIS</sequence>
<comment type="caution">
    <text evidence="13">The sequence shown here is derived from an EMBL/GenBank/DDBJ whole genome shotgun (WGS) entry which is preliminary data.</text>
</comment>
<keyword evidence="4" id="KW-1003">Cell membrane</keyword>
<dbReference type="GO" id="GO:0005886">
    <property type="term" value="C:plasma membrane"/>
    <property type="evidence" value="ECO:0007669"/>
    <property type="project" value="UniProtKB-SubCell"/>
</dbReference>
<accession>A0AAE1MRM7</accession>
<dbReference type="PANTHER" id="PTHR45933">
    <property type="entry name" value="PROTEIN C2-DOMAIN ABA-RELATED 4"/>
    <property type="match status" value="1"/>
</dbReference>
<evidence type="ECO:0000259" key="12">
    <source>
        <dbReference type="PROSITE" id="PS50004"/>
    </source>
</evidence>
<reference evidence="13" key="1">
    <citation type="submission" date="2023-10" db="EMBL/GenBank/DDBJ databases">
        <title>Chromosome-level genome of the transformable northern wattle, Acacia crassicarpa.</title>
        <authorList>
            <person name="Massaro I."/>
            <person name="Sinha N.R."/>
            <person name="Poethig S."/>
            <person name="Leichty A.R."/>
        </authorList>
    </citation>
    <scope>NUCLEOTIDE SEQUENCE</scope>
    <source>
        <strain evidence="13">Acra3RX</strain>
        <tissue evidence="13">Leaf</tissue>
    </source>
</reference>
<evidence type="ECO:0000256" key="5">
    <source>
        <dbReference type="ARBA" id="ARBA00022682"/>
    </source>
</evidence>
<evidence type="ECO:0000256" key="9">
    <source>
        <dbReference type="ARBA" id="ARBA00023136"/>
    </source>
</evidence>
<dbReference type="GO" id="GO:0009738">
    <property type="term" value="P:abscisic acid-activated signaling pathway"/>
    <property type="evidence" value="ECO:0007669"/>
    <property type="project" value="UniProtKB-KW"/>
</dbReference>
<keyword evidence="5" id="KW-0938">Abscisic acid signaling pathway</keyword>
<dbReference type="SMART" id="SM00239">
    <property type="entry name" value="C2"/>
    <property type="match status" value="2"/>
</dbReference>
<comment type="similarity">
    <text evidence="11">Belongs to the plant CAR protein family.</text>
</comment>
<evidence type="ECO:0000256" key="10">
    <source>
        <dbReference type="ARBA" id="ARBA00023242"/>
    </source>
</evidence>
<dbReference type="EMBL" id="JAWXYG010000003">
    <property type="protein sequence ID" value="KAK4277987.1"/>
    <property type="molecule type" value="Genomic_DNA"/>
</dbReference>
<keyword evidence="8" id="KW-0446">Lipid-binding</keyword>
<keyword evidence="14" id="KW-1185">Reference proteome</keyword>
<organism evidence="13 14">
    <name type="scientific">Acacia crassicarpa</name>
    <name type="common">northern wattle</name>
    <dbReference type="NCBI Taxonomy" id="499986"/>
    <lineage>
        <taxon>Eukaryota</taxon>
        <taxon>Viridiplantae</taxon>
        <taxon>Streptophyta</taxon>
        <taxon>Embryophyta</taxon>
        <taxon>Tracheophyta</taxon>
        <taxon>Spermatophyta</taxon>
        <taxon>Magnoliopsida</taxon>
        <taxon>eudicotyledons</taxon>
        <taxon>Gunneridae</taxon>
        <taxon>Pentapetalae</taxon>
        <taxon>rosids</taxon>
        <taxon>fabids</taxon>
        <taxon>Fabales</taxon>
        <taxon>Fabaceae</taxon>
        <taxon>Caesalpinioideae</taxon>
        <taxon>mimosoid clade</taxon>
        <taxon>Acacieae</taxon>
        <taxon>Acacia</taxon>
    </lineage>
</organism>
<comment type="subcellular location">
    <subcellularLocation>
        <location evidence="2">Cell membrane</location>
    </subcellularLocation>
    <subcellularLocation>
        <location evidence="1">Nucleus</location>
    </subcellularLocation>
</comment>
<dbReference type="PROSITE" id="PS50004">
    <property type="entry name" value="C2"/>
    <property type="match status" value="2"/>
</dbReference>
<evidence type="ECO:0000256" key="6">
    <source>
        <dbReference type="ARBA" id="ARBA00022723"/>
    </source>
</evidence>
<dbReference type="InterPro" id="IPR044562">
    <property type="entry name" value="CAR1-11"/>
</dbReference>
<keyword evidence="6" id="KW-0479">Metal-binding</keyword>
<keyword evidence="7" id="KW-0106">Calcium</keyword>
<dbReference type="Pfam" id="PF00168">
    <property type="entry name" value="C2"/>
    <property type="match status" value="2"/>
</dbReference>
<evidence type="ECO:0000256" key="1">
    <source>
        <dbReference type="ARBA" id="ARBA00004123"/>
    </source>
</evidence>
<dbReference type="InterPro" id="IPR035892">
    <property type="entry name" value="C2_domain_sf"/>
</dbReference>